<dbReference type="Gene3D" id="3.40.50.1000">
    <property type="entry name" value="HAD superfamily/HAD-like"/>
    <property type="match status" value="2"/>
</dbReference>
<dbReference type="InterPro" id="IPR023214">
    <property type="entry name" value="HAD_sf"/>
</dbReference>
<evidence type="ECO:0000313" key="1">
    <source>
        <dbReference type="EMBL" id="EFJ29788.1"/>
    </source>
</evidence>
<dbReference type="InterPro" id="IPR006357">
    <property type="entry name" value="HAD-SF_hydro_IIA"/>
</dbReference>
<protein>
    <submittedName>
        <fullName evidence="1">Uncharacterized protein</fullName>
    </submittedName>
</protein>
<keyword evidence="2" id="KW-1185">Reference proteome</keyword>
<organism evidence="2">
    <name type="scientific">Selaginella moellendorffii</name>
    <name type="common">Spikemoss</name>
    <dbReference type="NCBI Taxonomy" id="88036"/>
    <lineage>
        <taxon>Eukaryota</taxon>
        <taxon>Viridiplantae</taxon>
        <taxon>Streptophyta</taxon>
        <taxon>Embryophyta</taxon>
        <taxon>Tracheophyta</taxon>
        <taxon>Lycopodiopsida</taxon>
        <taxon>Selaginellales</taxon>
        <taxon>Selaginellaceae</taxon>
        <taxon>Selaginella</taxon>
    </lineage>
</organism>
<dbReference type="InterPro" id="IPR036412">
    <property type="entry name" value="HAD-like_sf"/>
</dbReference>
<dbReference type="Pfam" id="PF13242">
    <property type="entry name" value="Hydrolase_like"/>
    <property type="match status" value="1"/>
</dbReference>
<gene>
    <name evidence="1" type="ORF">SELMODRAFT_90836</name>
</gene>
<dbReference type="NCBIfam" id="TIGR01456">
    <property type="entry name" value="CECR5"/>
    <property type="match status" value="1"/>
</dbReference>
<dbReference type="KEGG" id="smo:SELMODRAFT_90836"/>
<feature type="non-terminal residue" evidence="1">
    <location>
        <position position="1"/>
    </location>
</feature>
<dbReference type="PANTHER" id="PTHR14269:SF4">
    <property type="entry name" value="CAT EYE SYNDROME CRITICAL REGION PROTEIN 5"/>
    <property type="match status" value="1"/>
</dbReference>
<proteinExistence type="predicted"/>
<dbReference type="PANTHER" id="PTHR14269">
    <property type="entry name" value="CDP-DIACYLGLYCEROL--GLYCEROL-3-PHOSPHATE 3-PHOSPHATIDYLTRANSFERASE-RELATED"/>
    <property type="match status" value="1"/>
</dbReference>
<accession>D8RC40</accession>
<dbReference type="InParanoid" id="D8RC40"/>
<dbReference type="AlphaFoldDB" id="D8RC40"/>
<sequence>TLRAPSRHSTFGIAFDIDGVLVRANKPLCGSSQALARLYQEPSSESTYVVLSSSLIDCGGYTEEKKSLELSKLLKINSCAFVQVFLSHTSFKELASCYRDKRTLAVGKGEPAQVLRHYGFMNVVAMDDYVCEFESIDPLEQYKPWSRAGSATLAGRESQDVQAVFIVSDPVDWGRDIQVVVSDVLNGGGNPLKVGGKAPPLYFAADDLIYQSAFPVVRYGMGAFRIALESVYTRLTGMPMVYTSFGKPKPATYKLVRKELEKLAGSVDPLQTIYMVGDNPATDIRGAKEAGKPWFSILVRTGCFRGINNDEEFPADGVVDNIVEAVDFILKREGLD</sequence>
<dbReference type="Gramene" id="EFJ29788">
    <property type="protein sequence ID" value="EFJ29788"/>
    <property type="gene ID" value="SELMODRAFT_90836"/>
</dbReference>
<dbReference type="HOGENOM" id="CLU_030880_2_1_1"/>
<name>D8RC40_SELML</name>
<dbReference type="FunCoup" id="D8RC40">
    <property type="interactions" value="2448"/>
</dbReference>
<evidence type="ECO:0000313" key="2">
    <source>
        <dbReference type="Proteomes" id="UP000001514"/>
    </source>
</evidence>
<reference evidence="1 2" key="1">
    <citation type="journal article" date="2011" name="Science">
        <title>The Selaginella genome identifies genetic changes associated with the evolution of vascular plants.</title>
        <authorList>
            <person name="Banks J.A."/>
            <person name="Nishiyama T."/>
            <person name="Hasebe M."/>
            <person name="Bowman J.L."/>
            <person name="Gribskov M."/>
            <person name="dePamphilis C."/>
            <person name="Albert V.A."/>
            <person name="Aono N."/>
            <person name="Aoyama T."/>
            <person name="Ambrose B.A."/>
            <person name="Ashton N.W."/>
            <person name="Axtell M.J."/>
            <person name="Barker E."/>
            <person name="Barker M.S."/>
            <person name="Bennetzen J.L."/>
            <person name="Bonawitz N.D."/>
            <person name="Chapple C."/>
            <person name="Cheng C."/>
            <person name="Correa L.G."/>
            <person name="Dacre M."/>
            <person name="DeBarry J."/>
            <person name="Dreyer I."/>
            <person name="Elias M."/>
            <person name="Engstrom E.M."/>
            <person name="Estelle M."/>
            <person name="Feng L."/>
            <person name="Finet C."/>
            <person name="Floyd S.K."/>
            <person name="Frommer W.B."/>
            <person name="Fujita T."/>
            <person name="Gramzow L."/>
            <person name="Gutensohn M."/>
            <person name="Harholt J."/>
            <person name="Hattori M."/>
            <person name="Heyl A."/>
            <person name="Hirai T."/>
            <person name="Hiwatashi Y."/>
            <person name="Ishikawa M."/>
            <person name="Iwata M."/>
            <person name="Karol K.G."/>
            <person name="Koehler B."/>
            <person name="Kolukisaoglu U."/>
            <person name="Kubo M."/>
            <person name="Kurata T."/>
            <person name="Lalonde S."/>
            <person name="Li K."/>
            <person name="Li Y."/>
            <person name="Litt A."/>
            <person name="Lyons E."/>
            <person name="Manning G."/>
            <person name="Maruyama T."/>
            <person name="Michael T.P."/>
            <person name="Mikami K."/>
            <person name="Miyazaki S."/>
            <person name="Morinaga S."/>
            <person name="Murata T."/>
            <person name="Mueller-Roeber B."/>
            <person name="Nelson D.R."/>
            <person name="Obara M."/>
            <person name="Oguri Y."/>
            <person name="Olmstead R.G."/>
            <person name="Onodera N."/>
            <person name="Petersen B.L."/>
            <person name="Pils B."/>
            <person name="Prigge M."/>
            <person name="Rensing S.A."/>
            <person name="Riano-Pachon D.M."/>
            <person name="Roberts A.W."/>
            <person name="Sato Y."/>
            <person name="Scheller H.V."/>
            <person name="Schulz B."/>
            <person name="Schulz C."/>
            <person name="Shakirov E.V."/>
            <person name="Shibagaki N."/>
            <person name="Shinohara N."/>
            <person name="Shippen D.E."/>
            <person name="Soerensen I."/>
            <person name="Sotooka R."/>
            <person name="Sugimoto N."/>
            <person name="Sugita M."/>
            <person name="Sumikawa N."/>
            <person name="Tanurdzic M."/>
            <person name="Theissen G."/>
            <person name="Ulvskov P."/>
            <person name="Wakazuki S."/>
            <person name="Weng J.K."/>
            <person name="Willats W.W."/>
            <person name="Wipf D."/>
            <person name="Wolf P.G."/>
            <person name="Yang L."/>
            <person name="Zimmer A.D."/>
            <person name="Zhu Q."/>
            <person name="Mitros T."/>
            <person name="Hellsten U."/>
            <person name="Loque D."/>
            <person name="Otillar R."/>
            <person name="Salamov A."/>
            <person name="Schmutz J."/>
            <person name="Shapiro H."/>
            <person name="Lindquist E."/>
            <person name="Lucas S."/>
            <person name="Rokhsar D."/>
            <person name="Grigoriev I.V."/>
        </authorList>
    </citation>
    <scope>NUCLEOTIDE SEQUENCE [LARGE SCALE GENOMIC DNA]</scope>
</reference>
<dbReference type="STRING" id="88036.D8RC40"/>
<dbReference type="SUPFAM" id="SSF56784">
    <property type="entry name" value="HAD-like"/>
    <property type="match status" value="1"/>
</dbReference>
<dbReference type="Pfam" id="PF13344">
    <property type="entry name" value="Hydrolase_6"/>
    <property type="match status" value="1"/>
</dbReference>
<dbReference type="InterPro" id="IPR050324">
    <property type="entry name" value="CDP-alcohol_PTase-I"/>
</dbReference>
<dbReference type="EMBL" id="GL377576">
    <property type="protein sequence ID" value="EFJ29788.1"/>
    <property type="molecule type" value="Genomic_DNA"/>
</dbReference>
<dbReference type="GO" id="GO:0046474">
    <property type="term" value="P:glycerophospholipid biosynthetic process"/>
    <property type="evidence" value="ECO:0000318"/>
    <property type="project" value="GO_Central"/>
</dbReference>
<dbReference type="InterPro" id="IPR006353">
    <property type="entry name" value="HAD-SF_hydro_IIA_CECR5"/>
</dbReference>
<dbReference type="OMA" id="RDWASDQ"/>
<dbReference type="GO" id="GO:0005739">
    <property type="term" value="C:mitochondrion"/>
    <property type="evidence" value="ECO:0000318"/>
    <property type="project" value="GO_Central"/>
</dbReference>
<dbReference type="NCBIfam" id="TIGR01460">
    <property type="entry name" value="HAD-SF-IIA"/>
    <property type="match status" value="1"/>
</dbReference>
<dbReference type="eggNOG" id="KOG1618">
    <property type="taxonomic scope" value="Eukaryota"/>
</dbReference>
<dbReference type="Proteomes" id="UP000001514">
    <property type="component" value="Unassembled WGS sequence"/>
</dbReference>